<keyword evidence="2 3" id="KW-0807">Transducer</keyword>
<dbReference type="PROSITE" id="PS50113">
    <property type="entry name" value="PAC"/>
    <property type="match status" value="3"/>
</dbReference>
<evidence type="ECO:0000256" key="1">
    <source>
        <dbReference type="ARBA" id="ARBA00004370"/>
    </source>
</evidence>
<keyword evidence="8" id="KW-1185">Reference proteome</keyword>
<dbReference type="CDD" id="cd00130">
    <property type="entry name" value="PAS"/>
    <property type="match status" value="3"/>
</dbReference>
<dbReference type="SMART" id="SM00091">
    <property type="entry name" value="PAS"/>
    <property type="match status" value="3"/>
</dbReference>
<evidence type="ECO:0000256" key="2">
    <source>
        <dbReference type="ARBA" id="ARBA00023224"/>
    </source>
</evidence>
<dbReference type="EMBL" id="JBHSGU010000002">
    <property type="protein sequence ID" value="MFC4699647.1"/>
    <property type="molecule type" value="Genomic_DNA"/>
</dbReference>
<dbReference type="PANTHER" id="PTHR32089">
    <property type="entry name" value="METHYL-ACCEPTING CHEMOTAXIS PROTEIN MCPB"/>
    <property type="match status" value="1"/>
</dbReference>
<feature type="domain" description="PAC" evidence="6">
    <location>
        <begin position="324"/>
        <end position="378"/>
    </location>
</feature>
<feature type="domain" description="PAS" evidence="5">
    <location>
        <begin position="252"/>
        <end position="297"/>
    </location>
</feature>
<dbReference type="SMART" id="SM00086">
    <property type="entry name" value="PAC"/>
    <property type="match status" value="4"/>
</dbReference>
<accession>A0ABV9LT03</accession>
<evidence type="ECO:0000259" key="5">
    <source>
        <dbReference type="PROSITE" id="PS50112"/>
    </source>
</evidence>
<evidence type="ECO:0000313" key="8">
    <source>
        <dbReference type="Proteomes" id="UP001595897"/>
    </source>
</evidence>
<dbReference type="InterPro" id="IPR035965">
    <property type="entry name" value="PAS-like_dom_sf"/>
</dbReference>
<comment type="subcellular location">
    <subcellularLocation>
        <location evidence="1">Membrane</location>
    </subcellularLocation>
</comment>
<dbReference type="Pfam" id="PF13426">
    <property type="entry name" value="PAS_9"/>
    <property type="match status" value="4"/>
</dbReference>
<organism evidence="7 8">
    <name type="scientific">Glaciecola siphonariae</name>
    <dbReference type="NCBI Taxonomy" id="521012"/>
    <lineage>
        <taxon>Bacteria</taxon>
        <taxon>Pseudomonadati</taxon>
        <taxon>Pseudomonadota</taxon>
        <taxon>Gammaproteobacteria</taxon>
        <taxon>Alteromonadales</taxon>
        <taxon>Alteromonadaceae</taxon>
        <taxon>Glaciecola</taxon>
    </lineage>
</organism>
<dbReference type="PROSITE" id="PS50111">
    <property type="entry name" value="CHEMOTAXIS_TRANSDUC_2"/>
    <property type="match status" value="1"/>
</dbReference>
<dbReference type="Gene3D" id="3.30.450.20">
    <property type="entry name" value="PAS domain"/>
    <property type="match status" value="3"/>
</dbReference>
<feature type="domain" description="PAS" evidence="5">
    <location>
        <begin position="7"/>
        <end position="60"/>
    </location>
</feature>
<sequence length="580" mass="64149">MSLFTKNTNNENAILMQAVDAVVSIDENNCVIFYNNAAENLWGYTREEVMNQNVKMLVPSMHRSQHDGYVNKNRETNVDVIVGISRDVEVETKHGQKVWCNLSISKVPTKKGFHYTAFLKDITEQRESLARIDQTLEQCLDAVVTIDDSNNVVFFNKAAEALWECDRSDVLGKNVNILVPDAIKSQHDQMVNSNRNGGADKIVGKSRDVSFKTFSGKEIWANLSLSKVQLDHSVYYTAFVKDITEERANRERVKLLSLVADGTKNSVIICNANGQIEYTNNGFTDFTGYEFDEVVGKKPGSFLQGPHTDKATVARISEHIKQGRHFYEEILNYNKAGQSYWISLSVSPVFDENGKVAKYVSIQANIDSTKKRALENDVKIEALNKANIVIEWSNNGELMLANELCLTTFSVQNVHELQSTLANLFQCLSQEQKEALLSGQSMQQELKFVGAGGRQVLLSVVLSPVADETGKVAKILMYGSDVSQRNAVLNETHEAMTQVLEKIGSIIQTINTISSQTNLLALNAAIESARAGEAGRGFAVVADEVRNLAGSTTESANEIGSLIGETKQHVDKLASYIQGS</sequence>
<evidence type="ECO:0000259" key="6">
    <source>
        <dbReference type="PROSITE" id="PS50113"/>
    </source>
</evidence>
<dbReference type="InterPro" id="IPR004089">
    <property type="entry name" value="MCPsignal_dom"/>
</dbReference>
<reference evidence="8" key="1">
    <citation type="journal article" date="2019" name="Int. J. Syst. Evol. Microbiol.">
        <title>The Global Catalogue of Microorganisms (GCM) 10K type strain sequencing project: providing services to taxonomists for standard genome sequencing and annotation.</title>
        <authorList>
            <consortium name="The Broad Institute Genomics Platform"/>
            <consortium name="The Broad Institute Genome Sequencing Center for Infectious Disease"/>
            <person name="Wu L."/>
            <person name="Ma J."/>
        </authorList>
    </citation>
    <scope>NUCLEOTIDE SEQUENCE [LARGE SCALE GENOMIC DNA]</scope>
    <source>
        <strain evidence="8">KACC 12507</strain>
    </source>
</reference>
<dbReference type="InterPro" id="IPR000014">
    <property type="entry name" value="PAS"/>
</dbReference>
<feature type="domain" description="PAS" evidence="5">
    <location>
        <begin position="128"/>
        <end position="197"/>
    </location>
</feature>
<feature type="domain" description="PAC" evidence="6">
    <location>
        <begin position="84"/>
        <end position="134"/>
    </location>
</feature>
<dbReference type="InterPro" id="IPR001610">
    <property type="entry name" value="PAC"/>
</dbReference>
<dbReference type="Gene3D" id="1.10.287.950">
    <property type="entry name" value="Methyl-accepting chemotaxis protein"/>
    <property type="match status" value="1"/>
</dbReference>
<name>A0ABV9LT03_9ALTE</name>
<comment type="caution">
    <text evidence="7">The sequence shown here is derived from an EMBL/GenBank/DDBJ whole genome shotgun (WGS) entry which is preliminary data.</text>
</comment>
<dbReference type="RefSeq" id="WP_382406385.1">
    <property type="nucleotide sequence ID" value="NZ_JBHSGU010000002.1"/>
</dbReference>
<dbReference type="Proteomes" id="UP001595897">
    <property type="component" value="Unassembled WGS sequence"/>
</dbReference>
<dbReference type="NCBIfam" id="TIGR00229">
    <property type="entry name" value="sensory_box"/>
    <property type="match status" value="3"/>
</dbReference>
<dbReference type="Pfam" id="PF00015">
    <property type="entry name" value="MCPsignal"/>
    <property type="match status" value="1"/>
</dbReference>
<dbReference type="SUPFAM" id="SSF58104">
    <property type="entry name" value="Methyl-accepting chemotaxis protein (MCP) signaling domain"/>
    <property type="match status" value="1"/>
</dbReference>
<evidence type="ECO:0000256" key="3">
    <source>
        <dbReference type="PROSITE-ProRule" id="PRU00284"/>
    </source>
</evidence>
<dbReference type="SUPFAM" id="SSF55785">
    <property type="entry name" value="PYP-like sensor domain (PAS domain)"/>
    <property type="match status" value="4"/>
</dbReference>
<feature type="domain" description="Methyl-accepting transducer" evidence="4">
    <location>
        <begin position="501"/>
        <end position="580"/>
    </location>
</feature>
<proteinExistence type="predicted"/>
<gene>
    <name evidence="7" type="ORF">ACFO4O_05690</name>
</gene>
<evidence type="ECO:0000259" key="4">
    <source>
        <dbReference type="PROSITE" id="PS50111"/>
    </source>
</evidence>
<dbReference type="PROSITE" id="PS50112">
    <property type="entry name" value="PAS"/>
    <property type="match status" value="3"/>
</dbReference>
<dbReference type="InterPro" id="IPR000700">
    <property type="entry name" value="PAS-assoc_C"/>
</dbReference>
<evidence type="ECO:0000313" key="7">
    <source>
        <dbReference type="EMBL" id="MFC4699647.1"/>
    </source>
</evidence>
<protein>
    <submittedName>
        <fullName evidence="7">PAS domain S-box protein</fullName>
    </submittedName>
</protein>
<dbReference type="SMART" id="SM00283">
    <property type="entry name" value="MA"/>
    <property type="match status" value="1"/>
</dbReference>
<dbReference type="PANTHER" id="PTHR32089:SF112">
    <property type="entry name" value="LYSOZYME-LIKE PROTEIN-RELATED"/>
    <property type="match status" value="1"/>
</dbReference>
<feature type="domain" description="PAC" evidence="6">
    <location>
        <begin position="442"/>
        <end position="494"/>
    </location>
</feature>